<gene>
    <name evidence="2" type="ORF">NEQG_01093</name>
</gene>
<dbReference type="Proteomes" id="UP000002872">
    <property type="component" value="Unassembled WGS sequence"/>
</dbReference>
<proteinExistence type="predicted"/>
<protein>
    <submittedName>
        <fullName evidence="2">Uncharacterized protein</fullName>
    </submittedName>
</protein>
<name>I3EGQ6_NEMP3</name>
<sequence>MPTTYEEFLKGNFLCNPKMLIRTYFFEYIDSVEMYEKFVMIVHSLITEQMTGDRENSSTTSKDHVDRIFKMLFLKLETPLASLINRRCYYADFCSFKKARDVCINTPFIDVAYTPSCIDRPKYIKKEGRIVIDKENSRSFQNCHNSILLAIFFCFTFDSSTKKYNTDHLPNAFKKLQSFFSKYTYIVKNISAFMKSKWNRVIDDLPSSNRSYNDDGSIANTGLLSMLYMMSDLVGSLPEIEYTINYIKNMLKKEKNYIKNMEKTKLELEELLQKVFSLLSRNKKVQVECNNPIIMTINRQGKLDKDLGAHISVLYDTGLLWHGIRFAISNSYEENQPVEIIKKEKLDEEGYSKEQTCSDKLTLYNKHARSDIEMLASKFAWGNDHYTKKLVAQDSPIELCNVYDSMCVYPNMIIKQFFMIEIESDAIFNLKLSFDMNKEKIVNSRCNDPNRLMLWGDLDDLEYKSHIIRMFSIYSSGENLRSDNPMVRFTSNLIGSVPLDDPTIRQHILSGYAYNKNYKAYYPQLDYNIHIAHKTKIRLEELHSMIESLHHIKEIDNSTILGSYISLLQAYRKGKEIPYLFSGVHMLDSIIKEIKKPSYNPKYMPWESQPKLNSEKSADHNIADTKVHIPYATSIFNYVHNELTDAMPSPVGTNLNIIYVSWLYNIINSDCSFTLEDIKLIYARINPYDLSRKIEDVLGYKLSYKNTMRFIEFLDKNKFELSNNPNSYEHEEKHLAIISLFRKYIKDKQEVLDGQ</sequence>
<dbReference type="VEuPathDB" id="MicrosporidiaDB:NEQG_01093"/>
<dbReference type="InParanoid" id="I3EGQ6"/>
<accession>I3EGQ6</accession>
<evidence type="ECO:0000313" key="2">
    <source>
        <dbReference type="EMBL" id="EIJ88403.1"/>
    </source>
</evidence>
<feature type="coiled-coil region" evidence="1">
    <location>
        <begin position="247"/>
        <end position="281"/>
    </location>
</feature>
<dbReference type="AlphaFoldDB" id="I3EGQ6"/>
<organism evidence="2 3">
    <name type="scientific">Nematocida parisii (strain ERTm3)</name>
    <name type="common">Nematode killer fungus</name>
    <dbReference type="NCBI Taxonomy" id="935791"/>
    <lineage>
        <taxon>Eukaryota</taxon>
        <taxon>Fungi</taxon>
        <taxon>Fungi incertae sedis</taxon>
        <taxon>Microsporidia</taxon>
        <taxon>Nematocida</taxon>
    </lineage>
</organism>
<dbReference type="OrthoDB" id="10377181at2759"/>
<keyword evidence="3" id="KW-1185">Reference proteome</keyword>
<dbReference type="EMBL" id="GL870878">
    <property type="protein sequence ID" value="EIJ88403.1"/>
    <property type="molecule type" value="Genomic_DNA"/>
</dbReference>
<dbReference type="HOGENOM" id="CLU_009683_3_1_1"/>
<keyword evidence="1" id="KW-0175">Coiled coil</keyword>
<reference evidence="2" key="1">
    <citation type="submission" date="2011-01" db="EMBL/GenBank/DDBJ databases">
        <title>The Genome Sequence of Nematocida parisii strain ERTm3.</title>
        <authorList>
            <consortium name="The Broad Institute Genome Sequencing Platform"/>
            <consortium name="The Broad Institute Genome Sequencing Center for Infectious Disease"/>
            <person name="Cuomo C."/>
            <person name="Troemel E."/>
            <person name="Young S.K."/>
            <person name="Zeng Q."/>
            <person name="Gargeya S."/>
            <person name="Fitzgerald M."/>
            <person name="Haas B."/>
            <person name="Abouelleil A."/>
            <person name="Alvarado L."/>
            <person name="Arachchi H.M."/>
            <person name="Berlin A."/>
            <person name="Chapman S.B."/>
            <person name="Gearin G."/>
            <person name="Goldberg J."/>
            <person name="Griggs A."/>
            <person name="Gujja S."/>
            <person name="Hansen M."/>
            <person name="Heiman D."/>
            <person name="Howarth C."/>
            <person name="Larimer J."/>
            <person name="Lui A."/>
            <person name="MacDonald P.J.P."/>
            <person name="McCowen C."/>
            <person name="Montmayeur A."/>
            <person name="Murphy C."/>
            <person name="Neiman D."/>
            <person name="Pearson M."/>
            <person name="Priest M."/>
            <person name="Roberts A."/>
            <person name="Saif S."/>
            <person name="Shea T."/>
            <person name="Sisk P."/>
            <person name="Stolte C."/>
            <person name="Sykes S."/>
            <person name="Wortman J."/>
            <person name="Nusbaum C."/>
            <person name="Birren B."/>
        </authorList>
    </citation>
    <scope>NUCLEOTIDE SEQUENCE</scope>
    <source>
        <strain evidence="2">ERTm3</strain>
    </source>
</reference>
<evidence type="ECO:0000256" key="1">
    <source>
        <dbReference type="SAM" id="Coils"/>
    </source>
</evidence>
<evidence type="ECO:0000313" key="3">
    <source>
        <dbReference type="Proteomes" id="UP000002872"/>
    </source>
</evidence>